<evidence type="ECO:0000313" key="14">
    <source>
        <dbReference type="Proteomes" id="UP001367508"/>
    </source>
</evidence>
<keyword evidence="10" id="KW-0472">Membrane</keyword>
<dbReference type="HAMAP" id="MF_00209">
    <property type="entry name" value="Inorganic_PPase"/>
    <property type="match status" value="1"/>
</dbReference>
<dbReference type="InterPro" id="IPR000719">
    <property type="entry name" value="Prot_kinase_dom"/>
</dbReference>
<dbReference type="InterPro" id="IPR008162">
    <property type="entry name" value="Pyrophosphatase"/>
</dbReference>
<proteinExistence type="inferred from homology"/>
<evidence type="ECO:0000256" key="1">
    <source>
        <dbReference type="ARBA" id="ARBA00001946"/>
    </source>
</evidence>
<reference evidence="13 14" key="1">
    <citation type="submission" date="2024-01" db="EMBL/GenBank/DDBJ databases">
        <title>The genomes of 5 underutilized Papilionoideae crops provide insights into root nodulation and disease resistanc.</title>
        <authorList>
            <person name="Jiang F."/>
        </authorList>
    </citation>
    <scope>NUCLEOTIDE SEQUENCE [LARGE SCALE GENOMIC DNA]</scope>
    <source>
        <strain evidence="13">LVBAO_FW01</strain>
        <tissue evidence="13">Leaves</tissue>
    </source>
</reference>
<dbReference type="EMBL" id="JAYMYQ010000004">
    <property type="protein sequence ID" value="KAK7338165.1"/>
    <property type="molecule type" value="Genomic_DNA"/>
</dbReference>
<dbReference type="Gene3D" id="1.10.510.10">
    <property type="entry name" value="Transferase(Phosphotransferase) domain 1"/>
    <property type="match status" value="1"/>
</dbReference>
<comment type="cofactor">
    <cofactor evidence="1">
        <name>Mg(2+)</name>
        <dbReference type="ChEBI" id="CHEBI:18420"/>
    </cofactor>
</comment>
<dbReference type="InterPro" id="IPR011009">
    <property type="entry name" value="Kinase-like_dom_sf"/>
</dbReference>
<keyword evidence="7" id="KW-0378">Hydrolase</keyword>
<keyword evidence="10" id="KW-1133">Transmembrane helix</keyword>
<dbReference type="Proteomes" id="UP001367508">
    <property type="component" value="Unassembled WGS sequence"/>
</dbReference>
<dbReference type="GO" id="GO:0005829">
    <property type="term" value="C:cytosol"/>
    <property type="evidence" value="ECO:0007669"/>
    <property type="project" value="UniProtKB-ARBA"/>
</dbReference>
<evidence type="ECO:0000256" key="8">
    <source>
        <dbReference type="ARBA" id="ARBA00022842"/>
    </source>
</evidence>
<dbReference type="GO" id="GO:0004427">
    <property type="term" value="F:inorganic diphosphate phosphatase activity"/>
    <property type="evidence" value="ECO:0007669"/>
    <property type="project" value="UniProtKB-EC"/>
</dbReference>
<dbReference type="InterPro" id="IPR036649">
    <property type="entry name" value="Pyrophosphatase_sf"/>
</dbReference>
<dbReference type="GO" id="GO:0000287">
    <property type="term" value="F:magnesium ion binding"/>
    <property type="evidence" value="ECO:0007669"/>
    <property type="project" value="InterPro"/>
</dbReference>
<keyword evidence="5" id="KW-0479">Metal-binding</keyword>
<evidence type="ECO:0000256" key="3">
    <source>
        <dbReference type="ARBA" id="ARBA00006220"/>
    </source>
</evidence>
<dbReference type="SUPFAM" id="SSF56112">
    <property type="entry name" value="Protein kinase-like (PK-like)"/>
    <property type="match status" value="1"/>
</dbReference>
<evidence type="ECO:0000256" key="11">
    <source>
        <dbReference type="SAM" id="SignalP"/>
    </source>
</evidence>
<keyword evidence="14" id="KW-1185">Reference proteome</keyword>
<sequence>MSPIVLLTFVVTVLVCFPFSCSMKEKGKVVQPNSCNETCGDLHVPFPFYVNTSCGSISSAFHLSCTNSSALSLRIGPVSYKVLEFFPDGVLVDFPGLSSCRMYNDLNSFGKSFAGKEHFGVSVDNVIGLYDCEDSSVCKADCETIDLPGCDGSGGGSLACCYPLSDHTIWHVGDGFSVFSQFGCRGFSSWAVVRGSTWGKRGVKLEWALPRNSSMQVCAMNADMANATAIEGGVRCVCQNGYVGDGFANGGGCLQACIKDGREAYGSDCYIKRHDQRKFVIIAGIIGPVLIVASLIALFYLLRRPVKPGMFDTEQAYYQNISIPKASKTRLFSLHELEEATKCFEEGQKLMHGNNGTIFAGVFGDGSHIAVHKLQCEKKDLIKVLSQIEVLSAIVHRNMARLLGCCIESGNTLVVYEYPSNGTLEEHLYQSKGQKLGLDWYRRLTIAAETASVLAFLHYENSPPIFHHNLKSGCIFLDDDYSVKIAGFGLINSNFYYGSHLCKNYEGFSLCKNDVYDMGVLLLEIISGSSHLDPPTLALKQIRDGKFEEIFDPFLCYHEQPHHRQEQMQIIADLATRCLLFGVDGKLGMIDVARELVHMTKESLDGGIMRGPALEETFSNSSLLQMISMSPDSMNVMYSYFPLLMRVNFQSHFCFFHIICLKMSENAEEAKDNRPTPRLNERILSSLSKRSVAAHPWHDLEIGPGAPHIFNCVVEITKGSKVKYELDKKTGLIKVDRILYSSVVYPHNYGFIPRTLCEDNDPLDVLVLMQEPVLPGCFLRARAIGLMPMIDQGEKDDKIIAVCADDPEYKHFTEYKELPPHRVSEIRRFFEDYKKNENKEVAVNDFLPASVAVDAIQYSMDLYAEYILHTLRR</sequence>
<evidence type="ECO:0000256" key="10">
    <source>
        <dbReference type="SAM" id="Phobius"/>
    </source>
</evidence>
<comment type="similarity">
    <text evidence="3">Belongs to the PPase family.</text>
</comment>
<evidence type="ECO:0000256" key="5">
    <source>
        <dbReference type="ARBA" id="ARBA00022723"/>
    </source>
</evidence>
<dbReference type="InterPro" id="IPR001245">
    <property type="entry name" value="Ser-Thr/Tyr_kinase_cat_dom"/>
</dbReference>
<dbReference type="Gene3D" id="3.90.80.10">
    <property type="entry name" value="Inorganic pyrophosphatase"/>
    <property type="match status" value="1"/>
</dbReference>
<protein>
    <recommendedName>
        <fullName evidence="4">inorganic diphosphatase</fullName>
        <ecNumber evidence="4">3.6.1.1</ecNumber>
    </recommendedName>
</protein>
<evidence type="ECO:0000256" key="9">
    <source>
        <dbReference type="ARBA" id="ARBA00047820"/>
    </source>
</evidence>
<organism evidence="13 14">
    <name type="scientific">Canavalia gladiata</name>
    <name type="common">Sword bean</name>
    <name type="synonym">Dolichos gladiatus</name>
    <dbReference type="NCBI Taxonomy" id="3824"/>
    <lineage>
        <taxon>Eukaryota</taxon>
        <taxon>Viridiplantae</taxon>
        <taxon>Streptophyta</taxon>
        <taxon>Embryophyta</taxon>
        <taxon>Tracheophyta</taxon>
        <taxon>Spermatophyta</taxon>
        <taxon>Magnoliopsida</taxon>
        <taxon>eudicotyledons</taxon>
        <taxon>Gunneridae</taxon>
        <taxon>Pentapetalae</taxon>
        <taxon>rosids</taxon>
        <taxon>fabids</taxon>
        <taxon>Fabales</taxon>
        <taxon>Fabaceae</taxon>
        <taxon>Papilionoideae</taxon>
        <taxon>50 kb inversion clade</taxon>
        <taxon>NPAAA clade</taxon>
        <taxon>indigoferoid/millettioid clade</taxon>
        <taxon>Phaseoleae</taxon>
        <taxon>Canavalia</taxon>
    </lineage>
</organism>
<dbReference type="GO" id="GO:0005524">
    <property type="term" value="F:ATP binding"/>
    <property type="evidence" value="ECO:0007669"/>
    <property type="project" value="InterPro"/>
</dbReference>
<dbReference type="PANTHER" id="PTHR10286">
    <property type="entry name" value="INORGANIC PYROPHOSPHATASE"/>
    <property type="match status" value="1"/>
</dbReference>
<dbReference type="FunFam" id="3.30.200.20:FF:000777">
    <property type="entry name" value="probably inactive receptor-like protein kinase At2g46850"/>
    <property type="match status" value="1"/>
</dbReference>
<dbReference type="GO" id="GO:0004672">
    <property type="term" value="F:protein kinase activity"/>
    <property type="evidence" value="ECO:0007669"/>
    <property type="project" value="InterPro"/>
</dbReference>
<feature type="chain" id="PRO_5042949033" description="inorganic diphosphatase" evidence="11">
    <location>
        <begin position="23"/>
        <end position="873"/>
    </location>
</feature>
<dbReference type="InterPro" id="IPR025287">
    <property type="entry name" value="WAK_GUB"/>
</dbReference>
<feature type="signal peptide" evidence="11">
    <location>
        <begin position="1"/>
        <end position="22"/>
    </location>
</feature>
<dbReference type="PROSITE" id="PS00387">
    <property type="entry name" value="PPASE"/>
    <property type="match status" value="1"/>
</dbReference>
<dbReference type="FunFam" id="1.10.510.10:FF:001534">
    <property type="entry name" value="Putative WAK-related receptor-like protein kinase family protein"/>
    <property type="match status" value="1"/>
</dbReference>
<evidence type="ECO:0000259" key="12">
    <source>
        <dbReference type="PROSITE" id="PS50011"/>
    </source>
</evidence>
<comment type="subcellular location">
    <subcellularLocation>
        <location evidence="2">Membrane</location>
        <topology evidence="2">Single-pass membrane protein</topology>
    </subcellularLocation>
</comment>
<evidence type="ECO:0000313" key="13">
    <source>
        <dbReference type="EMBL" id="KAK7338165.1"/>
    </source>
</evidence>
<evidence type="ECO:0000256" key="7">
    <source>
        <dbReference type="ARBA" id="ARBA00022801"/>
    </source>
</evidence>
<dbReference type="GO" id="GO:0006796">
    <property type="term" value="P:phosphate-containing compound metabolic process"/>
    <property type="evidence" value="ECO:0007669"/>
    <property type="project" value="InterPro"/>
</dbReference>
<accession>A0AAN9QHZ3</accession>
<dbReference type="Pfam" id="PF00719">
    <property type="entry name" value="Pyrophosphatase"/>
    <property type="match status" value="1"/>
</dbReference>
<keyword evidence="10" id="KW-0812">Transmembrane</keyword>
<feature type="domain" description="Protein kinase" evidence="12">
    <location>
        <begin position="344"/>
        <end position="624"/>
    </location>
</feature>
<dbReference type="SUPFAM" id="SSF50324">
    <property type="entry name" value="Inorganic pyrophosphatase"/>
    <property type="match status" value="1"/>
</dbReference>
<comment type="caution">
    <text evidence="13">The sequence shown here is derived from an EMBL/GenBank/DDBJ whole genome shotgun (WGS) entry which is preliminary data.</text>
</comment>
<evidence type="ECO:0000256" key="2">
    <source>
        <dbReference type="ARBA" id="ARBA00004167"/>
    </source>
</evidence>
<feature type="transmembrane region" description="Helical" evidence="10">
    <location>
        <begin position="279"/>
        <end position="302"/>
    </location>
</feature>
<name>A0AAN9QHZ3_CANGL</name>
<dbReference type="EC" id="3.6.1.1" evidence="4"/>
<dbReference type="GO" id="GO:0016020">
    <property type="term" value="C:membrane"/>
    <property type="evidence" value="ECO:0007669"/>
    <property type="project" value="UniProtKB-SubCell"/>
</dbReference>
<dbReference type="GO" id="GO:0030247">
    <property type="term" value="F:polysaccharide binding"/>
    <property type="evidence" value="ECO:0007669"/>
    <property type="project" value="InterPro"/>
</dbReference>
<dbReference type="GO" id="GO:0005654">
    <property type="term" value="C:nucleoplasm"/>
    <property type="evidence" value="ECO:0007669"/>
    <property type="project" value="UniProtKB-ARBA"/>
</dbReference>
<dbReference type="FunFam" id="3.90.80.10:FF:000002">
    <property type="entry name" value="Soluble inorganic pyrophosphatase 4"/>
    <property type="match status" value="1"/>
</dbReference>
<dbReference type="Pfam" id="PF13947">
    <property type="entry name" value="GUB_WAK_bind"/>
    <property type="match status" value="1"/>
</dbReference>
<dbReference type="CDD" id="cd00412">
    <property type="entry name" value="pyrophosphatase"/>
    <property type="match status" value="1"/>
</dbReference>
<dbReference type="PROSITE" id="PS50011">
    <property type="entry name" value="PROTEIN_KINASE_DOM"/>
    <property type="match status" value="1"/>
</dbReference>
<dbReference type="Pfam" id="PF07714">
    <property type="entry name" value="PK_Tyr_Ser-Thr"/>
    <property type="match status" value="1"/>
</dbReference>
<gene>
    <name evidence="13" type="ORF">VNO77_18765</name>
</gene>
<dbReference type="Gene3D" id="3.30.200.20">
    <property type="entry name" value="Phosphorylase Kinase, domain 1"/>
    <property type="match status" value="1"/>
</dbReference>
<comment type="catalytic activity">
    <reaction evidence="9">
        <text>diphosphate + H2O = 2 phosphate + H(+)</text>
        <dbReference type="Rhea" id="RHEA:24576"/>
        <dbReference type="ChEBI" id="CHEBI:15377"/>
        <dbReference type="ChEBI" id="CHEBI:15378"/>
        <dbReference type="ChEBI" id="CHEBI:33019"/>
        <dbReference type="ChEBI" id="CHEBI:43474"/>
        <dbReference type="EC" id="3.6.1.1"/>
    </reaction>
</comment>
<evidence type="ECO:0000256" key="6">
    <source>
        <dbReference type="ARBA" id="ARBA00022729"/>
    </source>
</evidence>
<keyword evidence="8" id="KW-0460">Magnesium</keyword>
<dbReference type="AlphaFoldDB" id="A0AAN9QHZ3"/>
<evidence type="ECO:0000256" key="4">
    <source>
        <dbReference type="ARBA" id="ARBA00012146"/>
    </source>
</evidence>
<keyword evidence="6 11" id="KW-0732">Signal</keyword>